<name>A0A562T6M9_CHIJA</name>
<sequence>MKHCKCTDFPFSPHVPCYKVCTGRILNYARPEELTGIFHIPGPIVEKITEINLRGQAQTLDDYQQLLFSEEFATLNRLFFGLEHNPAALRWLRENMSQSEPVPEEEPVPVS</sequence>
<evidence type="ECO:0000313" key="1">
    <source>
        <dbReference type="EMBL" id="TWI88928.1"/>
    </source>
</evidence>
<reference evidence="1 2" key="1">
    <citation type="journal article" date="2013" name="Stand. Genomic Sci.">
        <title>Genomic Encyclopedia of Type Strains, Phase I: The one thousand microbial genomes (KMG-I) project.</title>
        <authorList>
            <person name="Kyrpides N.C."/>
            <person name="Woyke T."/>
            <person name="Eisen J.A."/>
            <person name="Garrity G."/>
            <person name="Lilburn T.G."/>
            <person name="Beck B.J."/>
            <person name="Whitman W.B."/>
            <person name="Hugenholtz P."/>
            <person name="Klenk H.P."/>
        </authorList>
    </citation>
    <scope>NUCLEOTIDE SEQUENCE [LARGE SCALE GENOMIC DNA]</scope>
    <source>
        <strain evidence="1 2">DSM 13484</strain>
    </source>
</reference>
<comment type="caution">
    <text evidence="1">The sequence shown here is derived from an EMBL/GenBank/DDBJ whole genome shotgun (WGS) entry which is preliminary data.</text>
</comment>
<dbReference type="Proteomes" id="UP000316778">
    <property type="component" value="Unassembled WGS sequence"/>
</dbReference>
<gene>
    <name evidence="1" type="ORF">LX66_3018</name>
</gene>
<dbReference type="AlphaFoldDB" id="A0A562T6M9"/>
<proteinExistence type="predicted"/>
<keyword evidence="2" id="KW-1185">Reference proteome</keyword>
<protein>
    <submittedName>
        <fullName evidence="1">Uncharacterized protein</fullName>
    </submittedName>
</protein>
<organism evidence="1 2">
    <name type="scientific">Chitinophaga japonensis</name>
    <name type="common">Flexibacter japonensis</name>
    <dbReference type="NCBI Taxonomy" id="104662"/>
    <lineage>
        <taxon>Bacteria</taxon>
        <taxon>Pseudomonadati</taxon>
        <taxon>Bacteroidota</taxon>
        <taxon>Chitinophagia</taxon>
        <taxon>Chitinophagales</taxon>
        <taxon>Chitinophagaceae</taxon>
        <taxon>Chitinophaga</taxon>
    </lineage>
</organism>
<dbReference type="RefSeq" id="WP_145714874.1">
    <property type="nucleotide sequence ID" value="NZ_BAAAFY010000001.1"/>
</dbReference>
<evidence type="ECO:0000313" key="2">
    <source>
        <dbReference type="Proteomes" id="UP000316778"/>
    </source>
</evidence>
<dbReference type="EMBL" id="VLLG01000003">
    <property type="protein sequence ID" value="TWI88928.1"/>
    <property type="molecule type" value="Genomic_DNA"/>
</dbReference>
<accession>A0A562T6M9</accession>